<name>A0A4S5EP62_9ACTN</name>
<keyword evidence="3" id="KW-1185">Reference proteome</keyword>
<gene>
    <name evidence="2" type="ORF">E7Y31_13570</name>
</gene>
<dbReference type="AlphaFoldDB" id="A0A4S5EP62"/>
<sequence length="60" mass="6010">MCSRGEPSRAEAGADGVRPLSSSETLLLASFAAATDPPARPAEDAVTVPDRLGGGTLEAL</sequence>
<proteinExistence type="predicted"/>
<accession>A0A4S5EP62</accession>
<comment type="caution">
    <text evidence="2">The sequence shown here is derived from an EMBL/GenBank/DDBJ whole genome shotgun (WGS) entry which is preliminary data.</text>
</comment>
<evidence type="ECO:0000256" key="1">
    <source>
        <dbReference type="SAM" id="MobiDB-lite"/>
    </source>
</evidence>
<organism evidence="2 3">
    <name type="scientific">Candidatus Frankia alpina</name>
    <dbReference type="NCBI Taxonomy" id="2699483"/>
    <lineage>
        <taxon>Bacteria</taxon>
        <taxon>Bacillati</taxon>
        <taxon>Actinomycetota</taxon>
        <taxon>Actinomycetes</taxon>
        <taxon>Frankiales</taxon>
        <taxon>Frankiaceae</taxon>
        <taxon>Frankia</taxon>
    </lineage>
</organism>
<feature type="region of interest" description="Disordered" evidence="1">
    <location>
        <begin position="32"/>
        <end position="60"/>
    </location>
</feature>
<protein>
    <submittedName>
        <fullName evidence="2">Uncharacterized protein</fullName>
    </submittedName>
</protein>
<evidence type="ECO:0000313" key="2">
    <source>
        <dbReference type="EMBL" id="THJ74084.1"/>
    </source>
</evidence>
<reference evidence="2 3" key="1">
    <citation type="submission" date="2019-04" db="EMBL/GenBank/DDBJ databases">
        <title>Draft genome sequences for three unisolated Alnus-infective Frankia Sp+ strains, AgTrS, AiOr and AvVan, the first sequenced Frankia strains able to sporulate in-planta.</title>
        <authorList>
            <person name="Bethencourt L."/>
            <person name="Vautrin F."/>
            <person name="Taib N."/>
            <person name="Dubost A."/>
            <person name="Castro-Garcia L."/>
            <person name="Imbaud O."/>
            <person name="Abrouk D."/>
            <person name="Fournier P."/>
            <person name="Briolay J."/>
            <person name="Nguyen A."/>
            <person name="Normand P."/>
            <person name="Fernandez M.P."/>
            <person name="Brochier-Armanet C."/>
            <person name="Herrera-Belaroussi A."/>
        </authorList>
    </citation>
    <scope>NUCLEOTIDE SEQUENCE [LARGE SCALE GENOMIC DNA]</scope>
    <source>
        <strain evidence="2 3">AvVan</strain>
    </source>
</reference>
<evidence type="ECO:0000313" key="3">
    <source>
        <dbReference type="Proteomes" id="UP000305282"/>
    </source>
</evidence>
<dbReference type="EMBL" id="SSXH01000324">
    <property type="protein sequence ID" value="THJ74084.1"/>
    <property type="molecule type" value="Genomic_DNA"/>
</dbReference>
<dbReference type="Proteomes" id="UP000305282">
    <property type="component" value="Unassembled WGS sequence"/>
</dbReference>